<comment type="caution">
    <text evidence="1">The sequence shown here is derived from an EMBL/GenBank/DDBJ whole genome shotgun (WGS) entry which is preliminary data.</text>
</comment>
<evidence type="ECO:0000313" key="2">
    <source>
        <dbReference type="Proteomes" id="UP001279734"/>
    </source>
</evidence>
<protein>
    <submittedName>
        <fullName evidence="1">Uncharacterized protein</fullName>
    </submittedName>
</protein>
<keyword evidence="2" id="KW-1185">Reference proteome</keyword>
<name>A0AAD3SAM7_NEPGR</name>
<organism evidence="1 2">
    <name type="scientific">Nepenthes gracilis</name>
    <name type="common">Slender pitcher plant</name>
    <dbReference type="NCBI Taxonomy" id="150966"/>
    <lineage>
        <taxon>Eukaryota</taxon>
        <taxon>Viridiplantae</taxon>
        <taxon>Streptophyta</taxon>
        <taxon>Embryophyta</taxon>
        <taxon>Tracheophyta</taxon>
        <taxon>Spermatophyta</taxon>
        <taxon>Magnoliopsida</taxon>
        <taxon>eudicotyledons</taxon>
        <taxon>Gunneridae</taxon>
        <taxon>Pentapetalae</taxon>
        <taxon>Caryophyllales</taxon>
        <taxon>Nepenthaceae</taxon>
        <taxon>Nepenthes</taxon>
    </lineage>
</organism>
<dbReference type="EMBL" id="BSYO01000007">
    <property type="protein sequence ID" value="GMH07673.1"/>
    <property type="molecule type" value="Genomic_DNA"/>
</dbReference>
<proteinExistence type="predicted"/>
<dbReference type="AlphaFoldDB" id="A0AAD3SAM7"/>
<dbReference type="Proteomes" id="UP001279734">
    <property type="component" value="Unassembled WGS sequence"/>
</dbReference>
<reference evidence="1" key="1">
    <citation type="submission" date="2023-05" db="EMBL/GenBank/DDBJ databases">
        <title>Nepenthes gracilis genome sequencing.</title>
        <authorList>
            <person name="Fukushima K."/>
        </authorList>
    </citation>
    <scope>NUCLEOTIDE SEQUENCE</scope>
    <source>
        <strain evidence="1">SING2019-196</strain>
    </source>
</reference>
<accession>A0AAD3SAM7</accession>
<evidence type="ECO:0000313" key="1">
    <source>
        <dbReference type="EMBL" id="GMH07673.1"/>
    </source>
</evidence>
<sequence length="81" mass="9154">MEVDNDRPQNDFARDLNRDAEVEPKVAERIHGDVVGLDTILLRGFGRNLAVNKTKKTTVEFVIMTERFVGFEVEYGTTVGI</sequence>
<gene>
    <name evidence="1" type="ORF">Nepgr_009513</name>
</gene>